<sequence>MNKLVFLPGASGSQHFWQPLKAALTEYPDQQVISYPSFDGVAPNLAIQNLHDLQEFVEKQIEDDSILIAQSMGGVLAVGLVLKHPQKVKGLVLLVTSGGLNLQSFHCADWRTDYHEHFKTAPDWFVQDQTEFSRIQLESLDIPILLIWGDHDPLSTVQLGQYLAGIFKNAKLHIIQGGDHFFANSHANQVAMLIQDYLEQL</sequence>
<dbReference type="RefSeq" id="WP_222110414.1">
    <property type="nucleotide sequence ID" value="NZ_CP080636.1"/>
</dbReference>
<dbReference type="PANTHER" id="PTHR43798">
    <property type="entry name" value="MONOACYLGLYCEROL LIPASE"/>
    <property type="match status" value="1"/>
</dbReference>
<dbReference type="AlphaFoldDB" id="A0AAW8AXX3"/>
<accession>A0AAW8AXX3</accession>
<name>A0AAW8AXX3_ACILW</name>
<dbReference type="GO" id="GO:0016787">
    <property type="term" value="F:hydrolase activity"/>
    <property type="evidence" value="ECO:0007669"/>
    <property type="project" value="UniProtKB-KW"/>
</dbReference>
<feature type="domain" description="Peptidase S33 tripeptidyl aminopeptidase-like C-terminal" evidence="1">
    <location>
        <begin position="123"/>
        <end position="200"/>
    </location>
</feature>
<comment type="caution">
    <text evidence="3">The sequence shown here is derived from an EMBL/GenBank/DDBJ whole genome shotgun (WGS) entry which is preliminary data.</text>
</comment>
<gene>
    <name evidence="3" type="ORF">Q8G51_12590</name>
</gene>
<feature type="domain" description="AB hydrolase-1" evidence="2">
    <location>
        <begin position="4"/>
        <end position="116"/>
    </location>
</feature>
<dbReference type="InterPro" id="IPR013595">
    <property type="entry name" value="Pept_S33_TAP-like_C"/>
</dbReference>
<reference evidence="3" key="1">
    <citation type="submission" date="2023-07" db="EMBL/GenBank/DDBJ databases">
        <title>Dynamics of blaOXA-23 gene transmission in Acinetobacter spp. from contaminated veterinary surfaces.</title>
        <authorList>
            <person name="Moreira Da Silva J."/>
            <person name="Menezes J."/>
            <person name="Fernandes L."/>
            <person name="Marques C."/>
            <person name="Amaral A."/>
            <person name="Timofte D."/>
            <person name="Pomba C."/>
        </authorList>
    </citation>
    <scope>NUCLEOTIDE SEQUENCE</scope>
    <source>
        <strain evidence="3">CMVB11Z4A1</strain>
    </source>
</reference>
<protein>
    <submittedName>
        <fullName evidence="3">Alpha/beta hydrolase</fullName>
    </submittedName>
</protein>
<dbReference type="Gene3D" id="3.40.50.1820">
    <property type="entry name" value="alpha/beta hydrolase"/>
    <property type="match status" value="1"/>
</dbReference>
<dbReference type="Proteomes" id="UP001242129">
    <property type="component" value="Unassembled WGS sequence"/>
</dbReference>
<evidence type="ECO:0000313" key="4">
    <source>
        <dbReference type="Proteomes" id="UP001242129"/>
    </source>
</evidence>
<dbReference type="PANTHER" id="PTHR43798:SF33">
    <property type="entry name" value="HYDROLASE, PUTATIVE (AFU_ORTHOLOGUE AFUA_2G14860)-RELATED"/>
    <property type="match status" value="1"/>
</dbReference>
<dbReference type="Pfam" id="PF08386">
    <property type="entry name" value="Abhydrolase_4"/>
    <property type="match status" value="1"/>
</dbReference>
<evidence type="ECO:0000313" key="3">
    <source>
        <dbReference type="EMBL" id="MDP1448601.1"/>
    </source>
</evidence>
<dbReference type="GO" id="GO:0016020">
    <property type="term" value="C:membrane"/>
    <property type="evidence" value="ECO:0007669"/>
    <property type="project" value="TreeGrafter"/>
</dbReference>
<proteinExistence type="predicted"/>
<dbReference type="EMBL" id="JAUUUS010000299">
    <property type="protein sequence ID" value="MDP1448601.1"/>
    <property type="molecule type" value="Genomic_DNA"/>
</dbReference>
<evidence type="ECO:0000259" key="2">
    <source>
        <dbReference type="Pfam" id="PF12697"/>
    </source>
</evidence>
<dbReference type="InterPro" id="IPR000073">
    <property type="entry name" value="AB_hydrolase_1"/>
</dbReference>
<keyword evidence="3" id="KW-0378">Hydrolase</keyword>
<dbReference type="InterPro" id="IPR029058">
    <property type="entry name" value="AB_hydrolase_fold"/>
</dbReference>
<dbReference type="InterPro" id="IPR050266">
    <property type="entry name" value="AB_hydrolase_sf"/>
</dbReference>
<evidence type="ECO:0000259" key="1">
    <source>
        <dbReference type="Pfam" id="PF08386"/>
    </source>
</evidence>
<dbReference type="SUPFAM" id="SSF53474">
    <property type="entry name" value="alpha/beta-Hydrolases"/>
    <property type="match status" value="1"/>
</dbReference>
<organism evidence="3 4">
    <name type="scientific">Acinetobacter lwoffii</name>
    <dbReference type="NCBI Taxonomy" id="28090"/>
    <lineage>
        <taxon>Bacteria</taxon>
        <taxon>Pseudomonadati</taxon>
        <taxon>Pseudomonadota</taxon>
        <taxon>Gammaproteobacteria</taxon>
        <taxon>Moraxellales</taxon>
        <taxon>Moraxellaceae</taxon>
        <taxon>Acinetobacter</taxon>
    </lineage>
</organism>
<dbReference type="Pfam" id="PF12697">
    <property type="entry name" value="Abhydrolase_6"/>
    <property type="match status" value="1"/>
</dbReference>